<dbReference type="Proteomes" id="UP000317039">
    <property type="component" value="Chromosome"/>
</dbReference>
<dbReference type="GeneID" id="80333632"/>
<accession>A0A516NLI6</accession>
<dbReference type="CDD" id="cd00085">
    <property type="entry name" value="HNHc"/>
    <property type="match status" value="1"/>
</dbReference>
<dbReference type="GO" id="GO:0003676">
    <property type="term" value="F:nucleic acid binding"/>
    <property type="evidence" value="ECO:0007669"/>
    <property type="project" value="InterPro"/>
</dbReference>
<evidence type="ECO:0000256" key="1">
    <source>
        <dbReference type="ARBA" id="ARBA00023450"/>
    </source>
</evidence>
<dbReference type="InterPro" id="IPR003615">
    <property type="entry name" value="HNH_nuc"/>
</dbReference>
<dbReference type="InterPro" id="IPR002711">
    <property type="entry name" value="HNH"/>
</dbReference>
<sequence>MNSEGEIQQRDPALAMLATAIDTLSAEDLTGFTDTEFAARIQGLEACRRRLETVGHRHVIEINDRQLWTTTGSVGLYRYLVQTLRLAKADAVARVKGAAQLGVMTSAYGEKCEPRLPATAAAQAEGVISGDHARAVMRVMDRIPDAVDTEHRAVAEEHLADAARAGTPEMVGKVGDRILGYLDPDGTLTTAKDRARVRAATFGEQRVDGMSPFQGCFDPELRAMVDTVFAKWARPGMCMPDDPDSPQLGTHDPDGFDPNRLAAAVGRDVRSAAQRRHDALKAFLSASGPASLGGHRGLPVSIVLTMSVTDLARGAGVARAASGTTIPVREAWRMAQGSIPLLLLFDETAGKPLYLGEGARIASPWQRLAAIARDRGCTHPDCSAPATMCAMHHLIPWAAHGPTDIDNLTLVCDAHHAQITADPEDPGGWATHRLPPGGADAGRTAFCPPVSVDPYRRPRVNRFHHPEQVLADSVKRRRARLLADRTAVSRHSTARTRESRRRESYPACEPLGRESLHCESGGGREFGHGEPGGSREYGHREPGDSREYGHREPSGSREPVHREPGGGRESQHHRSRYGHESRYHESRHDREARRPREPHRARE</sequence>
<dbReference type="SMART" id="SM00507">
    <property type="entry name" value="HNHc"/>
    <property type="match status" value="1"/>
</dbReference>
<feature type="compositionally biased region" description="Basic and acidic residues" evidence="2">
    <location>
        <begin position="536"/>
        <end position="603"/>
    </location>
</feature>
<dbReference type="GO" id="GO:0004519">
    <property type="term" value="F:endonuclease activity"/>
    <property type="evidence" value="ECO:0007669"/>
    <property type="project" value="InterPro"/>
</dbReference>
<dbReference type="Pfam" id="PF02720">
    <property type="entry name" value="DUF222"/>
    <property type="match status" value="1"/>
</dbReference>
<dbReference type="EMBL" id="CP041695">
    <property type="protein sequence ID" value="QDP79781.1"/>
    <property type="molecule type" value="Genomic_DNA"/>
</dbReference>
<dbReference type="Pfam" id="PF01844">
    <property type="entry name" value="HNH"/>
    <property type="match status" value="1"/>
</dbReference>
<feature type="region of interest" description="Disordered" evidence="2">
    <location>
        <begin position="482"/>
        <end position="603"/>
    </location>
</feature>
<protein>
    <submittedName>
        <fullName evidence="4">DUF222 domain-containing protein</fullName>
    </submittedName>
</protein>
<proteinExistence type="inferred from homology"/>
<evidence type="ECO:0000313" key="5">
    <source>
        <dbReference type="Proteomes" id="UP000317039"/>
    </source>
</evidence>
<evidence type="ECO:0000313" key="4">
    <source>
        <dbReference type="EMBL" id="QDP79781.1"/>
    </source>
</evidence>
<dbReference type="AlphaFoldDB" id="A0A516NLI6"/>
<evidence type="ECO:0000259" key="3">
    <source>
        <dbReference type="SMART" id="SM00507"/>
    </source>
</evidence>
<feature type="domain" description="HNH nuclease" evidence="3">
    <location>
        <begin position="365"/>
        <end position="417"/>
    </location>
</feature>
<gene>
    <name evidence="4" type="ORF">FOH10_14710</name>
</gene>
<name>A0A516NLI6_9NOCA</name>
<feature type="compositionally biased region" description="Basic and acidic residues" evidence="2">
    <location>
        <begin position="495"/>
        <end position="504"/>
    </location>
</feature>
<comment type="similarity">
    <text evidence="1">Belongs to the Rv1128c/1148c/1588c/1702c/1945/3466 family.</text>
</comment>
<organism evidence="4 5">
    <name type="scientific">Nocardia otitidiscaviarum</name>
    <dbReference type="NCBI Taxonomy" id="1823"/>
    <lineage>
        <taxon>Bacteria</taxon>
        <taxon>Bacillati</taxon>
        <taxon>Actinomycetota</taxon>
        <taxon>Actinomycetes</taxon>
        <taxon>Mycobacteriales</taxon>
        <taxon>Nocardiaceae</taxon>
        <taxon>Nocardia</taxon>
    </lineage>
</organism>
<dbReference type="KEGG" id="nod:FOH10_14710"/>
<dbReference type="RefSeq" id="WP_143981138.1">
    <property type="nucleotide sequence ID" value="NZ_CP041695.1"/>
</dbReference>
<dbReference type="GO" id="GO:0008270">
    <property type="term" value="F:zinc ion binding"/>
    <property type="evidence" value="ECO:0007669"/>
    <property type="project" value="InterPro"/>
</dbReference>
<evidence type="ECO:0000256" key="2">
    <source>
        <dbReference type="SAM" id="MobiDB-lite"/>
    </source>
</evidence>
<reference evidence="4 5" key="1">
    <citation type="submission" date="2019-07" db="EMBL/GenBank/DDBJ databases">
        <title>Complete Genome Sequence and Methylome Analysis of Nocardia otitidis-caviarum NEB252.</title>
        <authorList>
            <person name="Fomenkov A."/>
            <person name="Anton B.P."/>
            <person name="Vincze T."/>
            <person name="Roberts R.J."/>
        </authorList>
    </citation>
    <scope>NUCLEOTIDE SEQUENCE [LARGE SCALE GENOMIC DNA]</scope>
    <source>
        <strain evidence="4 5">NEB252</strain>
    </source>
</reference>
<dbReference type="InterPro" id="IPR003870">
    <property type="entry name" value="DUF222"/>
</dbReference>
<feature type="compositionally biased region" description="Gly residues" evidence="2">
    <location>
        <begin position="520"/>
        <end position="532"/>
    </location>
</feature>